<feature type="non-terminal residue" evidence="1">
    <location>
        <position position="42"/>
    </location>
</feature>
<gene>
    <name evidence="1" type="ORF">G0H88_26485</name>
</gene>
<dbReference type="EMBL" id="DAAMVC010000088">
    <property type="protein sequence ID" value="HAC8315526.1"/>
    <property type="molecule type" value="Genomic_DNA"/>
</dbReference>
<dbReference type="AlphaFoldDB" id="A0A704T6K0"/>
<organism evidence="1">
    <name type="scientific">Salmonella enterica</name>
    <name type="common">Salmonella choleraesuis</name>
    <dbReference type="NCBI Taxonomy" id="28901"/>
    <lineage>
        <taxon>Bacteria</taxon>
        <taxon>Pseudomonadati</taxon>
        <taxon>Pseudomonadota</taxon>
        <taxon>Gammaproteobacteria</taxon>
        <taxon>Enterobacterales</taxon>
        <taxon>Enterobacteriaceae</taxon>
        <taxon>Salmonella</taxon>
    </lineage>
</organism>
<reference evidence="1" key="2">
    <citation type="submission" date="2019-01" db="EMBL/GenBank/DDBJ databases">
        <authorList>
            <consortium name="NCBI Pathogen Detection Project"/>
        </authorList>
    </citation>
    <scope>NUCLEOTIDE SEQUENCE</scope>
    <source>
        <strain evidence="1">S01413-16</strain>
    </source>
</reference>
<sequence length="42" mass="4622">MTMSYDPLAYEMPWRPNYEKNAVAGWLAASGAALAVEQVSTM</sequence>
<evidence type="ECO:0000313" key="1">
    <source>
        <dbReference type="EMBL" id="HAC8315526.1"/>
    </source>
</evidence>
<accession>A0A704T6K0</accession>
<proteinExistence type="predicted"/>
<comment type="caution">
    <text evidence="1">The sequence shown here is derived from an EMBL/GenBank/DDBJ whole genome shotgun (WGS) entry which is preliminary data.</text>
</comment>
<protein>
    <submittedName>
        <fullName evidence="1">TraD</fullName>
    </submittedName>
</protein>
<reference evidence="1" key="1">
    <citation type="journal article" date="2018" name="Genome Biol.">
        <title>SKESA: strategic k-mer extension for scrupulous assemblies.</title>
        <authorList>
            <person name="Souvorov A."/>
            <person name="Agarwala R."/>
            <person name="Lipman D.J."/>
        </authorList>
    </citation>
    <scope>NUCLEOTIDE SEQUENCE</scope>
    <source>
        <strain evidence="1">S01413-16</strain>
    </source>
</reference>
<name>A0A704T6K0_SALER</name>